<evidence type="ECO:0000259" key="2">
    <source>
        <dbReference type="Pfam" id="PF12850"/>
    </source>
</evidence>
<name>A0ABW7I323_9RHOB</name>
<evidence type="ECO:0000313" key="4">
    <source>
        <dbReference type="Proteomes" id="UP001607157"/>
    </source>
</evidence>
<protein>
    <submittedName>
        <fullName evidence="3">Metallophosphoesterase family protein</fullName>
    </submittedName>
</protein>
<comment type="similarity">
    <text evidence="1">Belongs to the metallophosphoesterase superfamily. YfcE family.</text>
</comment>
<dbReference type="SUPFAM" id="SSF56300">
    <property type="entry name" value="Metallo-dependent phosphatases"/>
    <property type="match status" value="1"/>
</dbReference>
<dbReference type="InterPro" id="IPR029052">
    <property type="entry name" value="Metallo-depent_PP-like"/>
</dbReference>
<proteinExistence type="inferred from homology"/>
<dbReference type="EMBL" id="JBIHMM010000001">
    <property type="protein sequence ID" value="MFH0252493.1"/>
    <property type="molecule type" value="Genomic_DNA"/>
</dbReference>
<accession>A0ABW7I323</accession>
<dbReference type="Pfam" id="PF12850">
    <property type="entry name" value="Metallophos_2"/>
    <property type="match status" value="1"/>
</dbReference>
<dbReference type="Proteomes" id="UP001607157">
    <property type="component" value="Unassembled WGS sequence"/>
</dbReference>
<dbReference type="Gene3D" id="3.60.21.10">
    <property type="match status" value="1"/>
</dbReference>
<evidence type="ECO:0000256" key="1">
    <source>
        <dbReference type="ARBA" id="ARBA00008950"/>
    </source>
</evidence>
<dbReference type="CDD" id="cd00838">
    <property type="entry name" value="MPP_superfamily"/>
    <property type="match status" value="1"/>
</dbReference>
<comment type="caution">
    <text evidence="3">The sequence shown here is derived from an EMBL/GenBank/DDBJ whole genome shotgun (WGS) entry which is preliminary data.</text>
</comment>
<sequence>MRWIDLGTQDAPLLLFGGPYSNLYALDALLEAGARAGIPTARMICTGDVVAYGAAPGETVARIRAAGCTVIAGNVERQLGAGEGDCGCGFSPGSTCDRLSAGWFAHADAAVSAEDRAWMADLPGMAVFRHQGARYAVIHGGARDVSRFIWECDAEEVFAEELAAIAEMVGPVDGVIAGHAGLPFVRQVGGATWINAGVIGMPPHDGAPATRFAVLEHGRARIERLDYDHAGARAAMVAAGLTQGYDRALETGYWPSEDVLPAVLRVATSDRG</sequence>
<dbReference type="RefSeq" id="WP_377169517.1">
    <property type="nucleotide sequence ID" value="NZ_JBHTJC010000001.1"/>
</dbReference>
<dbReference type="InterPro" id="IPR024654">
    <property type="entry name" value="Calcineurin-like_PHP_lpxH"/>
</dbReference>
<feature type="domain" description="Calcineurin-like phosphoesterase" evidence="2">
    <location>
        <begin position="41"/>
        <end position="216"/>
    </location>
</feature>
<gene>
    <name evidence="3" type="ORF">ACGRVM_01185</name>
</gene>
<keyword evidence="4" id="KW-1185">Reference proteome</keyword>
<evidence type="ECO:0000313" key="3">
    <source>
        <dbReference type="EMBL" id="MFH0252493.1"/>
    </source>
</evidence>
<organism evidence="3 4">
    <name type="scientific">Roseovarius aquimarinus</name>
    <dbReference type="NCBI Taxonomy" id="1229156"/>
    <lineage>
        <taxon>Bacteria</taxon>
        <taxon>Pseudomonadati</taxon>
        <taxon>Pseudomonadota</taxon>
        <taxon>Alphaproteobacteria</taxon>
        <taxon>Rhodobacterales</taxon>
        <taxon>Roseobacteraceae</taxon>
        <taxon>Roseovarius</taxon>
    </lineage>
</organism>
<reference evidence="3 4" key="1">
    <citation type="submission" date="2024-10" db="EMBL/GenBank/DDBJ databases">
        <authorList>
            <person name="Yang X.-N."/>
        </authorList>
    </citation>
    <scope>NUCLEOTIDE SEQUENCE [LARGE SCALE GENOMIC DNA]</scope>
    <source>
        <strain evidence="3 4">CAU 1059</strain>
    </source>
</reference>